<dbReference type="Proteomes" id="UP000014500">
    <property type="component" value="Unassembled WGS sequence"/>
</dbReference>
<dbReference type="EnsemblMetazoa" id="SMAR005705-RA">
    <property type="protein sequence ID" value="SMAR005705-PA"/>
    <property type="gene ID" value="SMAR005705"/>
</dbReference>
<dbReference type="EMBL" id="JH431634">
    <property type="status" value="NOT_ANNOTATED_CDS"/>
    <property type="molecule type" value="Genomic_DNA"/>
</dbReference>
<keyword evidence="2" id="KW-1133">Transmembrane helix</keyword>
<dbReference type="GO" id="GO:0043529">
    <property type="term" value="C:GET complex"/>
    <property type="evidence" value="ECO:0007669"/>
    <property type="project" value="TreeGrafter"/>
</dbReference>
<evidence type="ECO:0008006" key="5">
    <source>
        <dbReference type="Google" id="ProtNLM"/>
    </source>
</evidence>
<feature type="transmembrane region" description="Helical" evidence="2">
    <location>
        <begin position="176"/>
        <end position="197"/>
    </location>
</feature>
<dbReference type="HOGENOM" id="CLU_957517_0_0_1"/>
<accession>T1IWX8</accession>
<keyword evidence="4" id="KW-1185">Reference proteome</keyword>
<feature type="compositionally biased region" description="Basic and acidic residues" evidence="1">
    <location>
        <begin position="78"/>
        <end position="89"/>
    </location>
</feature>
<evidence type="ECO:0000313" key="4">
    <source>
        <dbReference type="Proteomes" id="UP000014500"/>
    </source>
</evidence>
<evidence type="ECO:0000313" key="3">
    <source>
        <dbReference type="EnsemblMetazoa" id="SMAR005705-PA"/>
    </source>
</evidence>
<evidence type="ECO:0000256" key="1">
    <source>
        <dbReference type="SAM" id="MobiDB-lite"/>
    </source>
</evidence>
<dbReference type="PANTHER" id="PTHR15026">
    <property type="entry name" value="CALCIUM-SIGNAL MODULATING CYCLOPHILIN LIGAND CAML"/>
    <property type="match status" value="1"/>
</dbReference>
<feature type="transmembrane region" description="Helical" evidence="2">
    <location>
        <begin position="203"/>
        <end position="220"/>
    </location>
</feature>
<feature type="region of interest" description="Disordered" evidence="1">
    <location>
        <begin position="32"/>
        <end position="91"/>
    </location>
</feature>
<dbReference type="PANTHER" id="PTHR15026:SF0">
    <property type="entry name" value="GUIDED ENTRY OF TAIL-ANCHORED PROTEINS FACTOR CAMLG"/>
    <property type="match status" value="1"/>
</dbReference>
<keyword evidence="2" id="KW-0812">Transmembrane</keyword>
<dbReference type="GO" id="GO:0071816">
    <property type="term" value="P:tail-anchored membrane protein insertion into ER membrane"/>
    <property type="evidence" value="ECO:0007669"/>
    <property type="project" value="TreeGrafter"/>
</dbReference>
<dbReference type="Pfam" id="PF14963">
    <property type="entry name" value="Get2_like"/>
    <property type="match status" value="1"/>
</dbReference>
<organism evidence="3 4">
    <name type="scientific">Strigamia maritima</name>
    <name type="common">European centipede</name>
    <name type="synonym">Geophilus maritimus</name>
    <dbReference type="NCBI Taxonomy" id="126957"/>
    <lineage>
        <taxon>Eukaryota</taxon>
        <taxon>Metazoa</taxon>
        <taxon>Ecdysozoa</taxon>
        <taxon>Arthropoda</taxon>
        <taxon>Myriapoda</taxon>
        <taxon>Chilopoda</taxon>
        <taxon>Pleurostigmophora</taxon>
        <taxon>Geophilomorpha</taxon>
        <taxon>Linotaeniidae</taxon>
        <taxon>Strigamia</taxon>
    </lineage>
</organism>
<dbReference type="AlphaFoldDB" id="T1IWX8"/>
<feature type="transmembrane region" description="Helical" evidence="2">
    <location>
        <begin position="268"/>
        <end position="287"/>
    </location>
</feature>
<dbReference type="InterPro" id="IPR016719">
    <property type="entry name" value="CAMLG"/>
</dbReference>
<sequence length="291" mass="32958">MADMIAKRREARRRKILENSENRLKKLLGETVNLNNEGDSSNISTTTPPSSSPLSVSSAGPFTPDSWTKTSPLILDNKQNDNNEPKVDDENVPALSARHLLRGITDEIDFRYEDLSSARIEDVAALASRIQQKESSIERLQQRSNVKDEIIPARQSAKSIPIMNNYWFAKPKMRKLFYVVLAVLVYLTHMVDFILYFVGKVSIFLPFIVVEVGIVSYELVFVPHTSVSTLNTAHSLMNGALMLSGVPESLIIKISKVISYVARFWEEFSIFLFTFLFLHWFVTEVCLHGSN</sequence>
<reference evidence="3" key="2">
    <citation type="submission" date="2015-02" db="UniProtKB">
        <authorList>
            <consortium name="EnsemblMetazoa"/>
        </authorList>
    </citation>
    <scope>IDENTIFICATION</scope>
</reference>
<name>T1IWX8_STRMM</name>
<feature type="compositionally biased region" description="Low complexity" evidence="1">
    <location>
        <begin position="40"/>
        <end position="58"/>
    </location>
</feature>
<proteinExistence type="predicted"/>
<protein>
    <recommendedName>
        <fullName evidence="5">Calcium signal-modulating cyclophilin ligand</fullName>
    </recommendedName>
</protein>
<reference evidence="4" key="1">
    <citation type="submission" date="2011-05" db="EMBL/GenBank/DDBJ databases">
        <authorList>
            <person name="Richards S.R."/>
            <person name="Qu J."/>
            <person name="Jiang H."/>
            <person name="Jhangiani S.N."/>
            <person name="Agravi P."/>
            <person name="Goodspeed R."/>
            <person name="Gross S."/>
            <person name="Mandapat C."/>
            <person name="Jackson L."/>
            <person name="Mathew T."/>
            <person name="Pu L."/>
            <person name="Thornton R."/>
            <person name="Saada N."/>
            <person name="Wilczek-Boney K.B."/>
            <person name="Lee S."/>
            <person name="Kovar C."/>
            <person name="Wu Y."/>
            <person name="Scherer S.E."/>
            <person name="Worley K.C."/>
            <person name="Muzny D.M."/>
            <person name="Gibbs R."/>
        </authorList>
    </citation>
    <scope>NUCLEOTIDE SEQUENCE</scope>
    <source>
        <strain evidence="4">Brora</strain>
    </source>
</reference>
<dbReference type="OMA" id="DFAWYMF"/>
<keyword evidence="2" id="KW-0472">Membrane</keyword>
<evidence type="ECO:0000256" key="2">
    <source>
        <dbReference type="SAM" id="Phobius"/>
    </source>
</evidence>